<evidence type="ECO:0000256" key="2">
    <source>
        <dbReference type="SAM" id="Phobius"/>
    </source>
</evidence>
<feature type="compositionally biased region" description="Basic and acidic residues" evidence="1">
    <location>
        <begin position="59"/>
        <end position="71"/>
    </location>
</feature>
<organism evidence="3 4">
    <name type="scientific">Actinidia rufa</name>
    <dbReference type="NCBI Taxonomy" id="165716"/>
    <lineage>
        <taxon>Eukaryota</taxon>
        <taxon>Viridiplantae</taxon>
        <taxon>Streptophyta</taxon>
        <taxon>Embryophyta</taxon>
        <taxon>Tracheophyta</taxon>
        <taxon>Spermatophyta</taxon>
        <taxon>Magnoliopsida</taxon>
        <taxon>eudicotyledons</taxon>
        <taxon>Gunneridae</taxon>
        <taxon>Pentapetalae</taxon>
        <taxon>asterids</taxon>
        <taxon>Ericales</taxon>
        <taxon>Actinidiaceae</taxon>
        <taxon>Actinidia</taxon>
    </lineage>
</organism>
<feature type="transmembrane region" description="Helical" evidence="2">
    <location>
        <begin position="111"/>
        <end position="130"/>
    </location>
</feature>
<dbReference type="AlphaFoldDB" id="A0A7J0EAA9"/>
<proteinExistence type="predicted"/>
<evidence type="ECO:0000313" key="4">
    <source>
        <dbReference type="Proteomes" id="UP000585474"/>
    </source>
</evidence>
<dbReference type="Proteomes" id="UP000585474">
    <property type="component" value="Unassembled WGS sequence"/>
</dbReference>
<sequence length="218" mass="23225">MTFTYITLTLISQVSHATLSLSPLRGLRTEGDSVRDRRPERGREKGEGDPPSVHQISRKNREGKGRGREGDPLPDLNSRGVADSSVVARRCSSAVASLRRSTRPVFAKSHLGLIFVVDFASFGFGFGMGIPSPRWKRGRGTKTFPAGNRAGIGDTKKIRGSGDGRTNLRSRPAPLPSLDGVQKHSPPGIGAGIGDTKKFGDRGMVGPTSGPAPPHCHP</sequence>
<evidence type="ECO:0000313" key="3">
    <source>
        <dbReference type="EMBL" id="GFY83242.1"/>
    </source>
</evidence>
<accession>A0A7J0EAA9</accession>
<name>A0A7J0EAA9_9ERIC</name>
<keyword evidence="4" id="KW-1185">Reference proteome</keyword>
<keyword evidence="2" id="KW-0812">Transmembrane</keyword>
<feature type="region of interest" description="Disordered" evidence="1">
    <location>
        <begin position="137"/>
        <end position="218"/>
    </location>
</feature>
<comment type="caution">
    <text evidence="3">The sequence shown here is derived from an EMBL/GenBank/DDBJ whole genome shotgun (WGS) entry which is preliminary data.</text>
</comment>
<feature type="region of interest" description="Disordered" evidence="1">
    <location>
        <begin position="29"/>
        <end position="81"/>
    </location>
</feature>
<feature type="compositionally biased region" description="Basic and acidic residues" evidence="1">
    <location>
        <begin position="29"/>
        <end position="48"/>
    </location>
</feature>
<reference evidence="3 4" key="1">
    <citation type="submission" date="2019-07" db="EMBL/GenBank/DDBJ databases">
        <title>De Novo Assembly of kiwifruit Actinidia rufa.</title>
        <authorList>
            <person name="Sugita-Konishi S."/>
            <person name="Sato K."/>
            <person name="Mori E."/>
            <person name="Abe Y."/>
            <person name="Kisaki G."/>
            <person name="Hamano K."/>
            <person name="Suezawa K."/>
            <person name="Otani M."/>
            <person name="Fukuda T."/>
            <person name="Manabe T."/>
            <person name="Gomi K."/>
            <person name="Tabuchi M."/>
            <person name="Akimitsu K."/>
            <person name="Kataoka I."/>
        </authorList>
    </citation>
    <scope>NUCLEOTIDE SEQUENCE [LARGE SCALE GENOMIC DNA]</scope>
    <source>
        <strain evidence="4">cv. Fuchu</strain>
    </source>
</reference>
<protein>
    <submittedName>
        <fullName evidence="3">Uncharacterized protein</fullName>
    </submittedName>
</protein>
<keyword evidence="2" id="KW-0472">Membrane</keyword>
<gene>
    <name evidence="3" type="ORF">Acr_03g0000160</name>
</gene>
<keyword evidence="2" id="KW-1133">Transmembrane helix</keyword>
<evidence type="ECO:0000256" key="1">
    <source>
        <dbReference type="SAM" id="MobiDB-lite"/>
    </source>
</evidence>
<dbReference type="EMBL" id="BJWL01000003">
    <property type="protein sequence ID" value="GFY83242.1"/>
    <property type="molecule type" value="Genomic_DNA"/>
</dbReference>